<organism evidence="1 2">
    <name type="scientific">Thiocapsa rosea</name>
    <dbReference type="NCBI Taxonomy" id="69360"/>
    <lineage>
        <taxon>Bacteria</taxon>
        <taxon>Pseudomonadati</taxon>
        <taxon>Pseudomonadota</taxon>
        <taxon>Gammaproteobacteria</taxon>
        <taxon>Chromatiales</taxon>
        <taxon>Chromatiaceae</taxon>
        <taxon>Thiocapsa</taxon>
    </lineage>
</organism>
<reference evidence="1 2" key="1">
    <citation type="submission" date="2018-10" db="EMBL/GenBank/DDBJ databases">
        <title>Genomic Encyclopedia of Archaeal and Bacterial Type Strains, Phase II (KMG-II): from individual species to whole genera.</title>
        <authorList>
            <person name="Goeker M."/>
        </authorList>
    </citation>
    <scope>NUCLEOTIDE SEQUENCE [LARGE SCALE GENOMIC DNA]</scope>
    <source>
        <strain evidence="1 2">DSM 235</strain>
    </source>
</reference>
<sequence>MNRIVVADAGPLIALARIERLSLLFALYGSVLVPETVLAELCVESDRPGARVLSAALAEGVIEPRPLPRDCDADIANLGLLLDPGESAAIVLAQEMRCRFLLIDERRGRQIARRRGIPVVGLAGALLAAKQRGLLESVRSVLTALSQQGYRLSDTLVEEVLRLAGEADRQGE</sequence>
<proteinExistence type="predicted"/>
<keyword evidence="2" id="KW-1185">Reference proteome</keyword>
<dbReference type="EMBL" id="RBXL01000001">
    <property type="protein sequence ID" value="RKT45888.1"/>
    <property type="molecule type" value="Genomic_DNA"/>
</dbReference>
<dbReference type="Pfam" id="PF11848">
    <property type="entry name" value="DUF3368"/>
    <property type="match status" value="1"/>
</dbReference>
<dbReference type="AlphaFoldDB" id="A0A495VDL1"/>
<evidence type="ECO:0000313" key="2">
    <source>
        <dbReference type="Proteomes" id="UP000274556"/>
    </source>
</evidence>
<dbReference type="InterPro" id="IPR021799">
    <property type="entry name" value="PIN-like_prokaryotic"/>
</dbReference>
<comment type="caution">
    <text evidence="1">The sequence shown here is derived from an EMBL/GenBank/DDBJ whole genome shotgun (WGS) entry which is preliminary data.</text>
</comment>
<gene>
    <name evidence="1" type="ORF">BDD21_3375</name>
</gene>
<accession>A0A495VDL1</accession>
<dbReference type="PANTHER" id="PTHR39550">
    <property type="entry name" value="SLL0658 PROTEIN"/>
    <property type="match status" value="1"/>
</dbReference>
<dbReference type="OrthoDB" id="5770026at2"/>
<dbReference type="RefSeq" id="WP_120798080.1">
    <property type="nucleotide sequence ID" value="NZ_RBXL01000001.1"/>
</dbReference>
<dbReference type="PANTHER" id="PTHR39550:SF1">
    <property type="entry name" value="SLL0658 PROTEIN"/>
    <property type="match status" value="1"/>
</dbReference>
<dbReference type="Proteomes" id="UP000274556">
    <property type="component" value="Unassembled WGS sequence"/>
</dbReference>
<evidence type="ECO:0000313" key="1">
    <source>
        <dbReference type="EMBL" id="RKT45888.1"/>
    </source>
</evidence>
<name>A0A495VDL1_9GAMM</name>
<protein>
    <submittedName>
        <fullName evidence="1">Putative nucleic acid-binding protein</fullName>
    </submittedName>
</protein>